<dbReference type="GO" id="GO:0006694">
    <property type="term" value="P:steroid biosynthetic process"/>
    <property type="evidence" value="ECO:0007669"/>
    <property type="project" value="InterPro"/>
</dbReference>
<dbReference type="InterPro" id="IPR036291">
    <property type="entry name" value="NAD(P)-bd_dom_sf"/>
</dbReference>
<dbReference type="GO" id="GO:0016616">
    <property type="term" value="F:oxidoreductase activity, acting on the CH-OH group of donors, NAD or NADP as acceptor"/>
    <property type="evidence" value="ECO:0007669"/>
    <property type="project" value="InterPro"/>
</dbReference>
<dbReference type="STRING" id="111105.HR09_03075"/>
<reference evidence="3 5" key="2">
    <citation type="submission" date="2014-08" db="EMBL/GenBank/DDBJ databases">
        <title>Porphyromonas gulae strain:COT-052_OH3439 Genome sequencing.</title>
        <authorList>
            <person name="Wallis C."/>
            <person name="Deusch O."/>
            <person name="O'Flynn C."/>
            <person name="Davis I."/>
            <person name="Jospin G."/>
            <person name="Darling A.E."/>
            <person name="Coil D.A."/>
            <person name="Alexiev A."/>
            <person name="Horsfall A."/>
            <person name="Kirkwood N."/>
            <person name="Harris S."/>
            <person name="Eisen J.A."/>
        </authorList>
    </citation>
    <scope>NUCLEOTIDE SEQUENCE [LARGE SCALE GENOMIC DNA]</scope>
    <source>
        <strain evidence="5">COT-052 OH3439</strain>
        <strain evidence="3">COT-052_OH3439</strain>
    </source>
</reference>
<dbReference type="Gene3D" id="3.40.50.720">
    <property type="entry name" value="NAD(P)-binding Rossmann-like Domain"/>
    <property type="match status" value="1"/>
</dbReference>
<dbReference type="AlphaFoldDB" id="A0A0A2F8B4"/>
<evidence type="ECO:0000313" key="3">
    <source>
        <dbReference type="EMBL" id="KGN91144.1"/>
    </source>
</evidence>
<dbReference type="RefSeq" id="WP_018965775.1">
    <property type="nucleotide sequence ID" value="NZ_JASBZW010000008.1"/>
</dbReference>
<feature type="domain" description="3-beta hydroxysteroid dehydrogenase/isomerase" evidence="1">
    <location>
        <begin position="9"/>
        <end position="165"/>
    </location>
</feature>
<proteinExistence type="predicted"/>
<dbReference type="Proteomes" id="UP000030146">
    <property type="component" value="Unassembled WGS sequence"/>
</dbReference>
<dbReference type="eggNOG" id="COG0451">
    <property type="taxonomic scope" value="Bacteria"/>
</dbReference>
<dbReference type="OrthoDB" id="329806at2"/>
<dbReference type="InterPro" id="IPR002225">
    <property type="entry name" value="3Beta_OHSteriod_DH/Estase"/>
</dbReference>
<dbReference type="InterPro" id="IPR051783">
    <property type="entry name" value="NAD(P)-dependent_oxidoreduct"/>
</dbReference>
<evidence type="ECO:0000313" key="2">
    <source>
        <dbReference type="EMBL" id="KGN87261.1"/>
    </source>
</evidence>
<evidence type="ECO:0000313" key="4">
    <source>
        <dbReference type="Proteomes" id="UP000030130"/>
    </source>
</evidence>
<dbReference type="PANTHER" id="PTHR48079:SF6">
    <property type="entry name" value="NAD(P)-BINDING DOMAIN-CONTAINING PROTEIN-RELATED"/>
    <property type="match status" value="1"/>
</dbReference>
<organism evidence="2 4">
    <name type="scientific">Porphyromonas gulae</name>
    <dbReference type="NCBI Taxonomy" id="111105"/>
    <lineage>
        <taxon>Bacteria</taxon>
        <taxon>Pseudomonadati</taxon>
        <taxon>Bacteroidota</taxon>
        <taxon>Bacteroidia</taxon>
        <taxon>Bacteroidales</taxon>
        <taxon>Porphyromonadaceae</taxon>
        <taxon>Porphyromonas</taxon>
    </lineage>
</organism>
<evidence type="ECO:0000259" key="1">
    <source>
        <dbReference type="Pfam" id="PF01073"/>
    </source>
</evidence>
<evidence type="ECO:0000313" key="5">
    <source>
        <dbReference type="Proteomes" id="UP000030146"/>
    </source>
</evidence>
<sequence length="339" mass="38463">MANRIKVLLTGAGSALGREILAQLLTMRKVFEISVLDIKRGHTMAFFEKYKKEIHIFYGDCSIQDNSVEACKGQDFVIHCQSLEKANADKRLRLAEDVNTMGTRYIIENLERFSPGAYLLYISTVGVYGDRLKAPMISADNMTCPSMGDYDALTKLQAEKLVQESSLEWTIYRPGIILGHDSSLLNSSVFCMPLATRFETVHIRDLASACVKAYEHKASLWGRTYNVGGGETCRIVYSDYIRRLFKLLSLGYPEFPDRAFATRNRFGGYFADGDALEAILHFRSHTLDDYFKELAYQQPILKKLANKIFGGMQRKSLEGKSAPLRAIKENDKAKKKYYF</sequence>
<dbReference type="GO" id="GO:0004029">
    <property type="term" value="F:aldehyde dehydrogenase (NAD+) activity"/>
    <property type="evidence" value="ECO:0007669"/>
    <property type="project" value="TreeGrafter"/>
</dbReference>
<dbReference type="PANTHER" id="PTHR48079">
    <property type="entry name" value="PROTEIN YEEZ"/>
    <property type="match status" value="1"/>
</dbReference>
<dbReference type="EMBL" id="JRAI01000015">
    <property type="protein sequence ID" value="KGN87261.1"/>
    <property type="molecule type" value="Genomic_DNA"/>
</dbReference>
<gene>
    <name evidence="2" type="ORF">HR08_02365</name>
    <name evidence="3" type="ORF">HR15_02735</name>
</gene>
<name>A0A0A2F8B4_9PORP</name>
<comment type="caution">
    <text evidence="2">The sequence shown here is derived from an EMBL/GenBank/DDBJ whole genome shotgun (WGS) entry which is preliminary data.</text>
</comment>
<protein>
    <submittedName>
        <fullName evidence="2">NAD-binding protein</fullName>
    </submittedName>
</protein>
<accession>A0A0A2F8B4</accession>
<reference evidence="2 4" key="1">
    <citation type="submission" date="2014-08" db="EMBL/GenBank/DDBJ databases">
        <title>Porphyromonas gulae strain:COT-052_OH1451 Genome sequencing.</title>
        <authorList>
            <person name="Wallis C."/>
            <person name="Deusch O."/>
            <person name="O'Flynn C."/>
            <person name="Davis I."/>
            <person name="Jospin G."/>
            <person name="Darling A.E."/>
            <person name="Coil D.A."/>
            <person name="Alexiev A."/>
            <person name="Horsfall A."/>
            <person name="Kirkwood N."/>
            <person name="Harris S."/>
            <person name="Eisen J.A."/>
        </authorList>
    </citation>
    <scope>NUCLEOTIDE SEQUENCE [LARGE SCALE GENOMIC DNA]</scope>
    <source>
        <strain evidence="4">COT-052 OH1451</strain>
        <strain evidence="2">COT-052_OH1451</strain>
    </source>
</reference>
<keyword evidence="5" id="KW-1185">Reference proteome</keyword>
<dbReference type="PATRIC" id="fig|111105.18.peg.2106"/>
<dbReference type="Proteomes" id="UP000030130">
    <property type="component" value="Unassembled WGS sequence"/>
</dbReference>
<dbReference type="GO" id="GO:0005737">
    <property type="term" value="C:cytoplasm"/>
    <property type="evidence" value="ECO:0007669"/>
    <property type="project" value="TreeGrafter"/>
</dbReference>
<dbReference type="SUPFAM" id="SSF51735">
    <property type="entry name" value="NAD(P)-binding Rossmann-fold domains"/>
    <property type="match status" value="1"/>
</dbReference>
<dbReference type="EMBL" id="JRAK01000050">
    <property type="protein sequence ID" value="KGN91144.1"/>
    <property type="molecule type" value="Genomic_DNA"/>
</dbReference>
<dbReference type="Pfam" id="PF01073">
    <property type="entry name" value="3Beta_HSD"/>
    <property type="match status" value="1"/>
</dbReference>